<feature type="binding site" evidence="3">
    <location>
        <begin position="7"/>
        <end position="14"/>
    </location>
    <ligand>
        <name>substrate</name>
    </ligand>
</feature>
<evidence type="ECO:0000256" key="3">
    <source>
        <dbReference type="PIRSR" id="PIRSR613078-2"/>
    </source>
</evidence>
<dbReference type="Proteomes" id="UP000190080">
    <property type="component" value="Unassembled WGS sequence"/>
</dbReference>
<feature type="active site" description="Tele-phosphohistidine intermediate" evidence="2">
    <location>
        <position position="8"/>
    </location>
</feature>
<dbReference type="PANTHER" id="PTHR48100:SF10">
    <property type="entry name" value="2-CARBOXY-D-ARABINITOL-1-PHOSPHATASE-RELATED"/>
    <property type="match status" value="1"/>
</dbReference>
<dbReference type="InterPro" id="IPR050275">
    <property type="entry name" value="PGM_Phosphatase"/>
</dbReference>
<dbReference type="GO" id="GO:0043755">
    <property type="term" value="F:alpha-ribazole phosphatase activity"/>
    <property type="evidence" value="ECO:0007669"/>
    <property type="project" value="UniProtKB-UniRule"/>
</dbReference>
<dbReference type="AlphaFoldDB" id="A0A1V4IT44"/>
<dbReference type="InterPro" id="IPR017578">
    <property type="entry name" value="Ribazole_CobC"/>
</dbReference>
<dbReference type="PROSITE" id="PS00175">
    <property type="entry name" value="PG_MUTASE"/>
    <property type="match status" value="1"/>
</dbReference>
<dbReference type="PANTHER" id="PTHR48100">
    <property type="entry name" value="BROAD-SPECIFICITY PHOSPHATASE YOR283W-RELATED"/>
    <property type="match status" value="1"/>
</dbReference>
<dbReference type="InterPro" id="IPR013078">
    <property type="entry name" value="His_Pase_superF_clade-1"/>
</dbReference>
<keyword evidence="4" id="KW-0378">Hydrolase</keyword>
<feature type="binding site" evidence="3">
    <location>
        <position position="57"/>
    </location>
    <ligand>
        <name>substrate</name>
    </ligand>
</feature>
<reference evidence="4 5" key="1">
    <citation type="submission" date="2017-03" db="EMBL/GenBank/DDBJ databases">
        <title>Genome sequence of Clostridium oryzae DSM 28571.</title>
        <authorList>
            <person name="Poehlein A."/>
            <person name="Daniel R."/>
        </authorList>
    </citation>
    <scope>NUCLEOTIDE SEQUENCE [LARGE SCALE GENOMIC DNA]</scope>
    <source>
        <strain evidence="4 5">DSM 28571</strain>
    </source>
</reference>
<keyword evidence="5" id="KW-1185">Reference proteome</keyword>
<dbReference type="Pfam" id="PF00300">
    <property type="entry name" value="His_Phos_1"/>
    <property type="match status" value="1"/>
</dbReference>
<dbReference type="SUPFAM" id="SSF53254">
    <property type="entry name" value="Phosphoglycerate mutase-like"/>
    <property type="match status" value="1"/>
</dbReference>
<feature type="active site" description="Proton donor/acceptor" evidence="2">
    <location>
        <position position="81"/>
    </location>
</feature>
<dbReference type="GO" id="GO:0009236">
    <property type="term" value="P:cobalamin biosynthetic process"/>
    <property type="evidence" value="ECO:0007669"/>
    <property type="project" value="UniProtKB-UniRule"/>
</dbReference>
<protein>
    <recommendedName>
        <fullName evidence="1">Alpha-ribazole phosphatase</fullName>
        <ecNumber evidence="1">3.1.3.73</ecNumber>
    </recommendedName>
</protein>
<dbReference type="InterPro" id="IPR001345">
    <property type="entry name" value="PG/BPGM_mutase_AS"/>
</dbReference>
<evidence type="ECO:0000313" key="4">
    <source>
        <dbReference type="EMBL" id="OPJ63069.1"/>
    </source>
</evidence>
<dbReference type="PIRSF" id="PIRSF000709">
    <property type="entry name" value="6PFK_2-Ptase"/>
    <property type="match status" value="1"/>
</dbReference>
<dbReference type="InterPro" id="IPR029033">
    <property type="entry name" value="His_PPase_superfam"/>
</dbReference>
<gene>
    <name evidence="4" type="primary">cobC</name>
    <name evidence="4" type="ORF">CLORY_14350</name>
</gene>
<dbReference type="SMART" id="SM00855">
    <property type="entry name" value="PGAM"/>
    <property type="match status" value="1"/>
</dbReference>
<evidence type="ECO:0000256" key="1">
    <source>
        <dbReference type="NCBIfam" id="TIGR03162"/>
    </source>
</evidence>
<accession>A0A1V4IT44</accession>
<dbReference type="OrthoDB" id="7925971at2"/>
<dbReference type="STRING" id="1450648.CLORY_14350"/>
<evidence type="ECO:0000256" key="2">
    <source>
        <dbReference type="PIRSR" id="PIRSR613078-1"/>
    </source>
</evidence>
<name>A0A1V4IT44_9CLOT</name>
<proteinExistence type="predicted"/>
<dbReference type="RefSeq" id="WP_079422845.1">
    <property type="nucleotide sequence ID" value="NZ_MZGV01000011.1"/>
</dbReference>
<dbReference type="Gene3D" id="3.40.50.1240">
    <property type="entry name" value="Phosphoglycerate mutase-like"/>
    <property type="match status" value="1"/>
</dbReference>
<dbReference type="EMBL" id="MZGV01000011">
    <property type="protein sequence ID" value="OPJ63069.1"/>
    <property type="molecule type" value="Genomic_DNA"/>
</dbReference>
<dbReference type="NCBIfam" id="TIGR03162">
    <property type="entry name" value="ribazole_cobC"/>
    <property type="match status" value="1"/>
</dbReference>
<evidence type="ECO:0000313" key="5">
    <source>
        <dbReference type="Proteomes" id="UP000190080"/>
    </source>
</evidence>
<sequence length="196" mass="23238">MNVYLVRHGQSQSNVERRYCGNYDSNLTDIGRKQAETVRQKLQYINFDAVFCSDRTRAKETAQIILKDKNIKIAYDVRLNETNFGIFENKKYDEIKKLYPEESTQWERNWKNYAIPEGESVAMSFERVKNFMKRLESIQQPDSNVLVVTHGGILRLFYCYILNHNIELFWKFSAKNIGVSVIKYEYDNWYIDSIGI</sequence>
<dbReference type="EC" id="3.1.3.73" evidence="1"/>
<comment type="caution">
    <text evidence="4">The sequence shown here is derived from an EMBL/GenBank/DDBJ whole genome shotgun (WGS) entry which is preliminary data.</text>
</comment>
<dbReference type="CDD" id="cd07067">
    <property type="entry name" value="HP_PGM_like"/>
    <property type="match status" value="1"/>
</dbReference>
<organism evidence="4 5">
    <name type="scientific">Clostridium oryzae</name>
    <dbReference type="NCBI Taxonomy" id="1450648"/>
    <lineage>
        <taxon>Bacteria</taxon>
        <taxon>Bacillati</taxon>
        <taxon>Bacillota</taxon>
        <taxon>Clostridia</taxon>
        <taxon>Eubacteriales</taxon>
        <taxon>Clostridiaceae</taxon>
        <taxon>Clostridium</taxon>
    </lineage>
</organism>